<evidence type="ECO:0000313" key="1">
    <source>
        <dbReference type="EMBL" id="MBC3900825.1"/>
    </source>
</evidence>
<evidence type="ECO:0008006" key="3">
    <source>
        <dbReference type="Google" id="ProtNLM"/>
    </source>
</evidence>
<evidence type="ECO:0000313" key="2">
    <source>
        <dbReference type="Proteomes" id="UP000622405"/>
    </source>
</evidence>
<keyword evidence="2" id="KW-1185">Reference proteome</keyword>
<reference evidence="1 2" key="1">
    <citation type="journal article" date="2020" name="mSystems">
        <title>Defining Genomic and Predicted Metabolic Features of the Acetobacterium Genus.</title>
        <authorList>
            <person name="Ross D.E."/>
            <person name="Marshall C.W."/>
            <person name="Gulliver D."/>
            <person name="May H.D."/>
            <person name="Norman R.S."/>
        </authorList>
    </citation>
    <scope>NUCLEOTIDE SEQUENCE [LARGE SCALE GENOMIC DNA]</scope>
    <source>
        <strain evidence="1 2">DSM 4132</strain>
    </source>
</reference>
<proteinExistence type="predicted"/>
<protein>
    <recommendedName>
        <fullName evidence="3">Ribbon-helix-helix protein CopG domain-containing protein</fullName>
    </recommendedName>
</protein>
<organism evidence="1 2">
    <name type="scientific">Acetobacterium malicum</name>
    <dbReference type="NCBI Taxonomy" id="52692"/>
    <lineage>
        <taxon>Bacteria</taxon>
        <taxon>Bacillati</taxon>
        <taxon>Bacillota</taxon>
        <taxon>Clostridia</taxon>
        <taxon>Eubacteriales</taxon>
        <taxon>Eubacteriaceae</taxon>
        <taxon>Acetobacterium</taxon>
    </lineage>
</organism>
<dbReference type="EMBL" id="WJBE01000016">
    <property type="protein sequence ID" value="MBC3900825.1"/>
    <property type="molecule type" value="Genomic_DNA"/>
</dbReference>
<dbReference type="RefSeq" id="WP_186894969.1">
    <property type="nucleotide sequence ID" value="NZ_WJBE01000016.1"/>
</dbReference>
<dbReference type="Proteomes" id="UP000622405">
    <property type="component" value="Unassembled WGS sequence"/>
</dbReference>
<sequence length="217" mass="25443">MIKSVYSLMLFDEIVEKIDQIAYENNTNRSQLINDILAEKIGLVTPEQKIQKILEQLDENFSDTLSVSQINKNSSIQFGKSLKYKYRPKVRYSYEFISSKRGKYAVLKISSRTKSENLNDHFDEFFKLIAGIEKDQRADHGDLAENLTNHKFVRAFEDEGELTQDIETVTDNLTRYLKMIDRAMNVYFSKVDEAEANDLLNVLETIYREDYKKRNHD</sequence>
<gene>
    <name evidence="1" type="ORF">GH811_14515</name>
</gene>
<comment type="caution">
    <text evidence="1">The sequence shown here is derived from an EMBL/GenBank/DDBJ whole genome shotgun (WGS) entry which is preliminary data.</text>
</comment>
<accession>A0ABR6Z0Q0</accession>
<name>A0ABR6Z0Q0_9FIRM</name>